<dbReference type="RefSeq" id="WP_090942314.1">
    <property type="nucleotide sequence ID" value="NZ_FOTS01000051.1"/>
</dbReference>
<evidence type="ECO:0000313" key="3">
    <source>
        <dbReference type="Proteomes" id="UP000199520"/>
    </source>
</evidence>
<keyword evidence="3" id="KW-1185">Reference proteome</keyword>
<dbReference type="InterPro" id="IPR001387">
    <property type="entry name" value="Cro/C1-type_HTH"/>
</dbReference>
<proteinExistence type="predicted"/>
<dbReference type="STRING" id="1123291.SAMN04490355_105131"/>
<dbReference type="EMBL" id="FOTS01000051">
    <property type="protein sequence ID" value="SFM18386.1"/>
    <property type="molecule type" value="Genomic_DNA"/>
</dbReference>
<dbReference type="OrthoDB" id="1808039at2"/>
<reference evidence="3" key="1">
    <citation type="submission" date="2016-10" db="EMBL/GenBank/DDBJ databases">
        <authorList>
            <person name="Varghese N."/>
            <person name="Submissions S."/>
        </authorList>
    </citation>
    <scope>NUCLEOTIDE SEQUENCE [LARGE SCALE GENOMIC DNA]</scope>
    <source>
        <strain evidence="3">DSM 13327</strain>
    </source>
</reference>
<evidence type="ECO:0000259" key="1">
    <source>
        <dbReference type="PROSITE" id="PS50943"/>
    </source>
</evidence>
<evidence type="ECO:0000313" key="2">
    <source>
        <dbReference type="EMBL" id="SFM18386.1"/>
    </source>
</evidence>
<sequence>MLLRIGEKIINRQKINQIIDEMFNLRSQGFSQQEVANRVGIDRTVISKLETLGEVRKGGKVALVGFPIENCEELRIMARQEGIDYSLLLSEQERWDFVQKKSGIGLFNTIMEIIATLRNYDIVIILGSNVRIKLMETLLDKEVIGIQIGESPIAENKYVDPESIKSIVQQLFRS</sequence>
<dbReference type="AlphaFoldDB" id="A0A1I4NSH0"/>
<protein>
    <recommendedName>
        <fullName evidence="1">HTH cro/C1-type domain-containing protein</fullName>
    </recommendedName>
</protein>
<gene>
    <name evidence="2" type="ORF">SAMN04490355_105131</name>
</gene>
<name>A0A1I4NSH0_9FIRM</name>
<dbReference type="PROSITE" id="PS50943">
    <property type="entry name" value="HTH_CROC1"/>
    <property type="match status" value="1"/>
</dbReference>
<organism evidence="2 3">
    <name type="scientific">Pelosinus propionicus DSM 13327</name>
    <dbReference type="NCBI Taxonomy" id="1123291"/>
    <lineage>
        <taxon>Bacteria</taxon>
        <taxon>Bacillati</taxon>
        <taxon>Bacillota</taxon>
        <taxon>Negativicutes</taxon>
        <taxon>Selenomonadales</taxon>
        <taxon>Sporomusaceae</taxon>
        <taxon>Pelosinus</taxon>
    </lineage>
</organism>
<accession>A0A1I4NSH0</accession>
<dbReference type="Proteomes" id="UP000199520">
    <property type="component" value="Unassembled WGS sequence"/>
</dbReference>
<feature type="domain" description="HTH cro/C1-type" evidence="1">
    <location>
        <begin position="27"/>
        <end position="51"/>
    </location>
</feature>